<proteinExistence type="predicted"/>
<dbReference type="AlphaFoldDB" id="A0A3S3XCW4"/>
<name>A0A3S3XCW4_9SPHI</name>
<evidence type="ECO:0000313" key="3">
    <source>
        <dbReference type="Proteomes" id="UP000286701"/>
    </source>
</evidence>
<gene>
    <name evidence="2" type="ORF">EPL05_04320</name>
</gene>
<comment type="caution">
    <text evidence="2">The sequence shown here is derived from an EMBL/GenBank/DDBJ whole genome shotgun (WGS) entry which is preliminary data.</text>
</comment>
<sequence>MKYCYALPFLFLFITATSFAQSYKEGYAVTLKGDTLRGYFDNSGVNRKPHIIKFKPAGTENITVLTTDNTRCFSINGHDAYERYAGPITLDHISEQQVLNERDTSMRIDTVFLKVLQKGEKLSLYSFSDHVKTRFYITEKDGEMPVELGYRLYYNSAKVNVYTGTGRTVNESTFMTQLYNIALKHNLMTPDMQHKIEWLRYTKSYILEVVNKINGVKK</sequence>
<evidence type="ECO:0000313" key="2">
    <source>
        <dbReference type="EMBL" id="RWY55609.1"/>
    </source>
</evidence>
<evidence type="ECO:0000256" key="1">
    <source>
        <dbReference type="SAM" id="SignalP"/>
    </source>
</evidence>
<protein>
    <recommendedName>
        <fullName evidence="4">DUF4369 domain-containing protein</fullName>
    </recommendedName>
</protein>
<dbReference type="RefSeq" id="WP_128532455.1">
    <property type="nucleotide sequence ID" value="NZ_SBIW01000002.1"/>
</dbReference>
<dbReference type="EMBL" id="SBIW01000002">
    <property type="protein sequence ID" value="RWY55609.1"/>
    <property type="molecule type" value="Genomic_DNA"/>
</dbReference>
<feature type="chain" id="PRO_5018547823" description="DUF4369 domain-containing protein" evidence="1">
    <location>
        <begin position="21"/>
        <end position="218"/>
    </location>
</feature>
<reference evidence="2 3" key="1">
    <citation type="submission" date="2019-01" db="EMBL/GenBank/DDBJ databases">
        <title>Mucilaginibacter antarcticum sp. nov., isolated from antarctic soil.</title>
        <authorList>
            <person name="Yan Y.-Q."/>
            <person name="Du Z.-J."/>
        </authorList>
    </citation>
    <scope>NUCLEOTIDE SEQUENCE [LARGE SCALE GENOMIC DNA]</scope>
    <source>
        <strain evidence="2 3">F01003</strain>
    </source>
</reference>
<dbReference type="Proteomes" id="UP000286701">
    <property type="component" value="Unassembled WGS sequence"/>
</dbReference>
<feature type="signal peptide" evidence="1">
    <location>
        <begin position="1"/>
        <end position="20"/>
    </location>
</feature>
<dbReference type="OrthoDB" id="677565at2"/>
<accession>A0A3S3XCW4</accession>
<keyword evidence="3" id="KW-1185">Reference proteome</keyword>
<keyword evidence="1" id="KW-0732">Signal</keyword>
<evidence type="ECO:0008006" key="4">
    <source>
        <dbReference type="Google" id="ProtNLM"/>
    </source>
</evidence>
<organism evidence="2 3">
    <name type="scientific">Mucilaginibacter gilvus</name>
    <dbReference type="NCBI Taxonomy" id="2305909"/>
    <lineage>
        <taxon>Bacteria</taxon>
        <taxon>Pseudomonadati</taxon>
        <taxon>Bacteroidota</taxon>
        <taxon>Sphingobacteriia</taxon>
        <taxon>Sphingobacteriales</taxon>
        <taxon>Sphingobacteriaceae</taxon>
        <taxon>Mucilaginibacter</taxon>
    </lineage>
</organism>